<keyword evidence="5" id="KW-0285">Flavoprotein</keyword>
<dbReference type="GO" id="GO:0071949">
    <property type="term" value="F:FAD binding"/>
    <property type="evidence" value="ECO:0007669"/>
    <property type="project" value="TreeGrafter"/>
</dbReference>
<evidence type="ECO:0000256" key="3">
    <source>
        <dbReference type="ARBA" id="ARBA00023002"/>
    </source>
</evidence>
<dbReference type="HOGENOM" id="CLU_018202_0_1_1"/>
<dbReference type="InterPro" id="IPR002872">
    <property type="entry name" value="Proline_DH_dom"/>
</dbReference>
<dbReference type="Gene3D" id="3.20.20.220">
    <property type="match status" value="1"/>
</dbReference>
<dbReference type="InterPro" id="IPR015659">
    <property type="entry name" value="Proline_oxidase"/>
</dbReference>
<dbReference type="EMBL" id="KE145373">
    <property type="protein sequence ID" value="EPE24444.1"/>
    <property type="molecule type" value="Genomic_DNA"/>
</dbReference>
<dbReference type="AlphaFoldDB" id="S3CGP3"/>
<accession>S3CGP3</accession>
<dbReference type="OrthoDB" id="5464at2759"/>
<dbReference type="Proteomes" id="UP000016922">
    <property type="component" value="Unassembled WGS sequence"/>
</dbReference>
<dbReference type="GO" id="GO:0004657">
    <property type="term" value="F:proline dehydrogenase activity"/>
    <property type="evidence" value="ECO:0007669"/>
    <property type="project" value="UniProtKB-EC"/>
</dbReference>
<dbReference type="RefSeq" id="XP_008088532.1">
    <property type="nucleotide sequence ID" value="XM_008090341.1"/>
</dbReference>
<keyword evidence="5" id="KW-0274">FAD</keyword>
<dbReference type="GO" id="GO:0010133">
    <property type="term" value="P:L-proline catabolic process to L-glutamate"/>
    <property type="evidence" value="ECO:0007669"/>
    <property type="project" value="TreeGrafter"/>
</dbReference>
<dbReference type="GeneID" id="19467345"/>
<evidence type="ECO:0000256" key="1">
    <source>
        <dbReference type="ARBA" id="ARBA00005869"/>
    </source>
</evidence>
<evidence type="ECO:0000313" key="7">
    <source>
        <dbReference type="EMBL" id="EPE24444.1"/>
    </source>
</evidence>
<dbReference type="SUPFAM" id="SSF51730">
    <property type="entry name" value="FAD-linked oxidoreductase"/>
    <property type="match status" value="1"/>
</dbReference>
<evidence type="ECO:0000256" key="2">
    <source>
        <dbReference type="ARBA" id="ARBA00012695"/>
    </source>
</evidence>
<keyword evidence="3 5" id="KW-0560">Oxidoreductase</keyword>
<dbReference type="EC" id="1.5.5.2" evidence="2 5"/>
<dbReference type="InterPro" id="IPR029041">
    <property type="entry name" value="FAD-linked_oxidoreductase-like"/>
</dbReference>
<feature type="domain" description="Proline dehydrogenase" evidence="6">
    <location>
        <begin position="79"/>
        <end position="407"/>
    </location>
</feature>
<evidence type="ECO:0000313" key="8">
    <source>
        <dbReference type="Proteomes" id="UP000016922"/>
    </source>
</evidence>
<dbReference type="eggNOG" id="KOG0186">
    <property type="taxonomic scope" value="Eukaryota"/>
</dbReference>
<sequence>MPKPPPLSILPLSSVLRSLMVTSISSSPFLFPISLAITAKLAHSTNPVLNPDSNPILRFVLKHTFYRQFCAGENPKEVRQTIDGLKNLGFKGVILGYAREVVMEESAADELKSCGKDELAEACIRKEIIPWAKGSLETVKLASPGDFVALKFTGAGSQALYDLKQQAPSSPALKEAIDSICDLASARGIRLLFDAEQQAIQAGIDSWTLDYMRKYNGKTPGKAVVYGTYQAYLKATPSILASHLAVARKENLTLGVKLVRGAYLGSDPRHLIHDTKADTDNAYNGIAAALAKRAYGPPLQAEKGETTFPPVNVVLAGHNHTSVRKIQDLRTTQAQRGEEQTDLVYAQLQGMADEISCELVQAGKIDSAKSNVDIPKAYKYLVWGTSGECLKYLLRRANENKEAAQRTMEGRDAMARELVRRVKARFGLSS</sequence>
<dbReference type="Pfam" id="PF01619">
    <property type="entry name" value="Pro_dh"/>
    <property type="match status" value="1"/>
</dbReference>
<dbReference type="GO" id="GO:0005739">
    <property type="term" value="C:mitochondrion"/>
    <property type="evidence" value="ECO:0007669"/>
    <property type="project" value="TreeGrafter"/>
</dbReference>
<keyword evidence="8" id="KW-1185">Reference proteome</keyword>
<dbReference type="PANTHER" id="PTHR13914">
    <property type="entry name" value="PROLINE OXIDASE"/>
    <property type="match status" value="1"/>
</dbReference>
<comment type="cofactor">
    <cofactor evidence="5">
        <name>FAD</name>
        <dbReference type="ChEBI" id="CHEBI:57692"/>
    </cofactor>
</comment>
<comment type="similarity">
    <text evidence="1 5">Belongs to the proline oxidase family.</text>
</comment>
<dbReference type="KEGG" id="glz:GLAREA_08296"/>
<keyword evidence="4 5" id="KW-0642">Proline metabolism</keyword>
<name>S3CGP3_GLAL2</name>
<dbReference type="PANTHER" id="PTHR13914:SF30">
    <property type="entry name" value="PROLINE DEHYDROGENASE"/>
    <property type="match status" value="1"/>
</dbReference>
<dbReference type="OMA" id="QFCAGEK"/>
<dbReference type="FunFam" id="3.20.20.220:FF:000013">
    <property type="entry name" value="Proline dehydrogenase"/>
    <property type="match status" value="1"/>
</dbReference>
<gene>
    <name evidence="7" type="ORF">GLAREA_08296</name>
</gene>
<proteinExistence type="inferred from homology"/>
<evidence type="ECO:0000259" key="6">
    <source>
        <dbReference type="Pfam" id="PF01619"/>
    </source>
</evidence>
<comment type="function">
    <text evidence="5">Converts proline to delta-1-pyrroline-5-carboxylate.</text>
</comment>
<protein>
    <recommendedName>
        <fullName evidence="2 5">Proline dehydrogenase</fullName>
        <ecNumber evidence="2 5">1.5.5.2</ecNumber>
    </recommendedName>
</protein>
<reference evidence="7 8" key="1">
    <citation type="journal article" date="2013" name="BMC Genomics">
        <title>Genomics-driven discovery of the pneumocandin biosynthetic gene cluster in the fungus Glarea lozoyensis.</title>
        <authorList>
            <person name="Chen L."/>
            <person name="Yue Q."/>
            <person name="Zhang X."/>
            <person name="Xiang M."/>
            <person name="Wang C."/>
            <person name="Li S."/>
            <person name="Che Y."/>
            <person name="Ortiz-Lopez F.J."/>
            <person name="Bills G.F."/>
            <person name="Liu X."/>
            <person name="An Z."/>
        </authorList>
    </citation>
    <scope>NUCLEOTIDE SEQUENCE [LARGE SCALE GENOMIC DNA]</scope>
    <source>
        <strain evidence="8">ATCC 20868 / MF5171</strain>
    </source>
</reference>
<evidence type="ECO:0000256" key="5">
    <source>
        <dbReference type="RuleBase" id="RU364054"/>
    </source>
</evidence>
<dbReference type="STRING" id="1116229.S3CGP3"/>
<evidence type="ECO:0000256" key="4">
    <source>
        <dbReference type="ARBA" id="ARBA00023062"/>
    </source>
</evidence>
<organism evidence="7 8">
    <name type="scientific">Glarea lozoyensis (strain ATCC 20868 / MF5171)</name>
    <dbReference type="NCBI Taxonomy" id="1116229"/>
    <lineage>
        <taxon>Eukaryota</taxon>
        <taxon>Fungi</taxon>
        <taxon>Dikarya</taxon>
        <taxon>Ascomycota</taxon>
        <taxon>Pezizomycotina</taxon>
        <taxon>Leotiomycetes</taxon>
        <taxon>Helotiales</taxon>
        <taxon>Helotiaceae</taxon>
        <taxon>Glarea</taxon>
    </lineage>
</organism>
<comment type="catalytic activity">
    <reaction evidence="5">
        <text>L-proline + a quinone = (S)-1-pyrroline-5-carboxylate + a quinol + H(+)</text>
        <dbReference type="Rhea" id="RHEA:23784"/>
        <dbReference type="ChEBI" id="CHEBI:15378"/>
        <dbReference type="ChEBI" id="CHEBI:17388"/>
        <dbReference type="ChEBI" id="CHEBI:24646"/>
        <dbReference type="ChEBI" id="CHEBI:60039"/>
        <dbReference type="ChEBI" id="CHEBI:132124"/>
        <dbReference type="EC" id="1.5.5.2"/>
    </reaction>
</comment>